<feature type="active site" evidence="8">
    <location>
        <position position="102"/>
    </location>
</feature>
<organism evidence="11 12">
    <name type="scientific">Candidatus Avitreponema avistercoris</name>
    <dbReference type="NCBI Taxonomy" id="2840705"/>
    <lineage>
        <taxon>Bacteria</taxon>
        <taxon>Pseudomonadati</taxon>
        <taxon>Spirochaetota</taxon>
        <taxon>Spirochaetia</taxon>
        <taxon>Spirochaetales</taxon>
        <taxon>Candidatus Avitreponema</taxon>
    </lineage>
</organism>
<dbReference type="PANTHER" id="PTHR42994:SF1">
    <property type="entry name" value="PEPTIDASE T"/>
    <property type="match status" value="1"/>
</dbReference>
<comment type="cofactor">
    <cofactor evidence="9">
        <name>Zn(2+)</name>
        <dbReference type="ChEBI" id="CHEBI:29105"/>
    </cofactor>
    <text evidence="9">Binds 2 Zn(2+) ions per subunit.</text>
</comment>
<keyword evidence="2" id="KW-0645">Protease</keyword>
<evidence type="ECO:0000256" key="1">
    <source>
        <dbReference type="ARBA" id="ARBA00009692"/>
    </source>
</evidence>
<feature type="domain" description="Peptidase M20 dimerisation" evidence="10">
    <location>
        <begin position="233"/>
        <end position="322"/>
    </location>
</feature>
<gene>
    <name evidence="11" type="primary">pepT</name>
    <name evidence="11" type="ORF">IAA96_01255</name>
</gene>
<proteinExistence type="inferred from homology"/>
<dbReference type="GO" id="GO:0045148">
    <property type="term" value="F:tripeptide aminopeptidase activity"/>
    <property type="evidence" value="ECO:0007669"/>
    <property type="project" value="UniProtKB-UniRule"/>
</dbReference>
<evidence type="ECO:0000256" key="7">
    <source>
        <dbReference type="NCBIfam" id="TIGR01882"/>
    </source>
</evidence>
<reference evidence="11" key="2">
    <citation type="journal article" date="2021" name="PeerJ">
        <title>Extensive microbial diversity within the chicken gut microbiome revealed by metagenomics and culture.</title>
        <authorList>
            <person name="Gilroy R."/>
            <person name="Ravi A."/>
            <person name="Getino M."/>
            <person name="Pursley I."/>
            <person name="Horton D.L."/>
            <person name="Alikhan N.F."/>
            <person name="Baker D."/>
            <person name="Gharbi K."/>
            <person name="Hall N."/>
            <person name="Watson M."/>
            <person name="Adriaenssens E.M."/>
            <person name="Foster-Nyarko E."/>
            <person name="Jarju S."/>
            <person name="Secka A."/>
            <person name="Antonio M."/>
            <person name="Oren A."/>
            <person name="Chaudhuri R.R."/>
            <person name="La Ragione R."/>
            <person name="Hildebrand F."/>
            <person name="Pallen M.J."/>
        </authorList>
    </citation>
    <scope>NUCLEOTIDE SEQUENCE</scope>
    <source>
        <strain evidence="11">B3-4054</strain>
    </source>
</reference>
<dbReference type="GO" id="GO:0008270">
    <property type="term" value="F:zinc ion binding"/>
    <property type="evidence" value="ECO:0007669"/>
    <property type="project" value="InterPro"/>
</dbReference>
<dbReference type="Gene3D" id="3.30.70.360">
    <property type="match status" value="1"/>
</dbReference>
<dbReference type="PANTHER" id="PTHR42994">
    <property type="entry name" value="PEPTIDASE T"/>
    <property type="match status" value="1"/>
</dbReference>
<dbReference type="Pfam" id="PF07687">
    <property type="entry name" value="M20_dimer"/>
    <property type="match status" value="1"/>
</dbReference>
<dbReference type="NCBIfam" id="NF009920">
    <property type="entry name" value="PRK13381.1"/>
    <property type="match status" value="1"/>
</dbReference>
<keyword evidence="3 9" id="KW-0479">Metal-binding</keyword>
<feature type="binding site" evidence="9">
    <location>
        <position position="400"/>
    </location>
    <ligand>
        <name>Zn(2+)</name>
        <dbReference type="ChEBI" id="CHEBI:29105"/>
        <label>2</label>
    </ligand>
</feature>
<dbReference type="NCBIfam" id="TIGR01882">
    <property type="entry name" value="peptidase-T"/>
    <property type="match status" value="1"/>
</dbReference>
<reference evidence="11" key="1">
    <citation type="submission" date="2020-10" db="EMBL/GenBank/DDBJ databases">
        <authorList>
            <person name="Gilroy R."/>
        </authorList>
    </citation>
    <scope>NUCLEOTIDE SEQUENCE</scope>
    <source>
        <strain evidence="11">B3-4054</strain>
    </source>
</reference>
<keyword evidence="11" id="KW-0031">Aminopeptidase</keyword>
<comment type="caution">
    <text evidence="11">The sequence shown here is derived from an EMBL/GenBank/DDBJ whole genome shotgun (WGS) entry which is preliminary data.</text>
</comment>
<dbReference type="InterPro" id="IPR011650">
    <property type="entry name" value="Peptidase_M20_dimer"/>
</dbReference>
<dbReference type="InterPro" id="IPR036264">
    <property type="entry name" value="Bact_exopeptidase_dim_dom"/>
</dbReference>
<evidence type="ECO:0000313" key="11">
    <source>
        <dbReference type="EMBL" id="MBO8449714.1"/>
    </source>
</evidence>
<evidence type="ECO:0000256" key="2">
    <source>
        <dbReference type="ARBA" id="ARBA00022670"/>
    </source>
</evidence>
<keyword evidence="5 9" id="KW-0862">Zinc</keyword>
<dbReference type="SUPFAM" id="SSF53187">
    <property type="entry name" value="Zn-dependent exopeptidases"/>
    <property type="match status" value="1"/>
</dbReference>
<dbReference type="GO" id="GO:0008237">
    <property type="term" value="F:metallopeptidase activity"/>
    <property type="evidence" value="ECO:0007669"/>
    <property type="project" value="UniProtKB-KW"/>
</dbReference>
<feature type="binding site" evidence="9">
    <location>
        <position position="196"/>
    </location>
    <ligand>
        <name>Zn(2+)</name>
        <dbReference type="ChEBI" id="CHEBI:29105"/>
        <label>2</label>
    </ligand>
</feature>
<dbReference type="EC" id="3.4.11.4" evidence="7"/>
<accession>A0A9D9HG97</accession>
<sequence>MKTTTDLHGSFFTAAPEKLAEALLARFLRYTRINTQSDPEKADAGIMPSTEGQRQLAGMLAGELRAMGIPAEVDANSYLLARIPPSPGKENAPVFGLCAHLDTSPDAPGGPVQPLVHENYGGQPLNLPGGVTLDPQTDCALQACTGGTIVTSDGNTLLGADDKAGIAGILTLAEFLVSAPDFAHGPVEILFSPDEETGHGMDKVPLDKITAKAFYTVDGGDLGEIEDECFHAWKCKAGFHGVAAHLGDAKGKMVNALQMAAAFVSMLPRQESPETTEGREGYYCPLEMSGSLEYAEVTVFLRDFTESGISRRIRCVEAVARAVQETFPGGTVSVESGRQYSNMKEKLDEHPEVLALAVQAAEACGVRVRSAPIRGGTDGSRLTELGIPTPNLFTGGHNFHSRTEWISLDQMVKMTETLITLTKLWSERHV</sequence>
<dbReference type="Proteomes" id="UP000823616">
    <property type="component" value="Unassembled WGS sequence"/>
</dbReference>
<keyword evidence="6" id="KW-0482">Metalloprotease</keyword>
<keyword evidence="4 11" id="KW-0378">Hydrolase</keyword>
<feature type="binding site" evidence="9">
    <location>
        <position position="100"/>
    </location>
    <ligand>
        <name>Zn(2+)</name>
        <dbReference type="ChEBI" id="CHEBI:29105"/>
        <label>1</label>
    </ligand>
</feature>
<dbReference type="EMBL" id="JADIMS010000019">
    <property type="protein sequence ID" value="MBO8449714.1"/>
    <property type="molecule type" value="Genomic_DNA"/>
</dbReference>
<dbReference type="AlphaFoldDB" id="A0A9D9HG97"/>
<evidence type="ECO:0000256" key="5">
    <source>
        <dbReference type="ARBA" id="ARBA00022833"/>
    </source>
</evidence>
<dbReference type="InterPro" id="IPR002933">
    <property type="entry name" value="Peptidase_M20"/>
</dbReference>
<dbReference type="InterPro" id="IPR010161">
    <property type="entry name" value="Peptidase_M20B"/>
</dbReference>
<feature type="binding site" evidence="9">
    <location>
        <position position="161"/>
    </location>
    <ligand>
        <name>Zn(2+)</name>
        <dbReference type="ChEBI" id="CHEBI:29105"/>
        <label>2</label>
    </ligand>
</feature>
<evidence type="ECO:0000256" key="8">
    <source>
        <dbReference type="PIRSR" id="PIRSR037215-1"/>
    </source>
</evidence>
<evidence type="ECO:0000256" key="3">
    <source>
        <dbReference type="ARBA" id="ARBA00022723"/>
    </source>
</evidence>
<dbReference type="GO" id="GO:0006508">
    <property type="term" value="P:proteolysis"/>
    <property type="evidence" value="ECO:0007669"/>
    <property type="project" value="UniProtKB-UniRule"/>
</dbReference>
<protein>
    <recommendedName>
        <fullName evidence="7">Peptidase T</fullName>
        <ecNumber evidence="7">3.4.11.4</ecNumber>
    </recommendedName>
</protein>
<dbReference type="SUPFAM" id="SSF55031">
    <property type="entry name" value="Bacterial exopeptidase dimerisation domain"/>
    <property type="match status" value="1"/>
</dbReference>
<dbReference type="Pfam" id="PF01546">
    <property type="entry name" value="Peptidase_M20"/>
    <property type="match status" value="1"/>
</dbReference>
<dbReference type="PROSITE" id="PS00759">
    <property type="entry name" value="ARGE_DAPE_CPG2_2"/>
    <property type="match status" value="1"/>
</dbReference>
<dbReference type="InterPro" id="IPR001261">
    <property type="entry name" value="ArgE/DapE_CS"/>
</dbReference>
<evidence type="ECO:0000256" key="6">
    <source>
        <dbReference type="ARBA" id="ARBA00023049"/>
    </source>
</evidence>
<evidence type="ECO:0000313" key="12">
    <source>
        <dbReference type="Proteomes" id="UP000823616"/>
    </source>
</evidence>
<dbReference type="Gene3D" id="3.40.630.10">
    <property type="entry name" value="Zn peptidases"/>
    <property type="match status" value="1"/>
</dbReference>
<evidence type="ECO:0000259" key="10">
    <source>
        <dbReference type="Pfam" id="PF07687"/>
    </source>
</evidence>
<dbReference type="GO" id="GO:0006518">
    <property type="term" value="P:peptide metabolic process"/>
    <property type="evidence" value="ECO:0007669"/>
    <property type="project" value="InterPro"/>
</dbReference>
<evidence type="ECO:0000256" key="4">
    <source>
        <dbReference type="ARBA" id="ARBA00022801"/>
    </source>
</evidence>
<dbReference type="NCBIfam" id="NF003976">
    <property type="entry name" value="PRK05469.1"/>
    <property type="match status" value="1"/>
</dbReference>
<feature type="binding site" evidence="9">
    <location>
        <position position="218"/>
    </location>
    <ligand>
        <name>Zn(2+)</name>
        <dbReference type="ChEBI" id="CHEBI:29105"/>
        <label>1</label>
    </ligand>
</feature>
<evidence type="ECO:0000256" key="9">
    <source>
        <dbReference type="PIRSR" id="PIRSR037215-2"/>
    </source>
</evidence>
<name>A0A9D9HG97_9SPIR</name>
<dbReference type="PIRSF" id="PIRSF037215">
    <property type="entry name" value="Peptidase_M20B"/>
    <property type="match status" value="1"/>
</dbReference>
<comment type="similarity">
    <text evidence="1">Belongs to the peptidase M20B family.</text>
</comment>
<feature type="binding site" evidence="9">
    <location>
        <position position="161"/>
    </location>
    <ligand>
        <name>Zn(2+)</name>
        <dbReference type="ChEBI" id="CHEBI:29105"/>
        <label>1</label>
    </ligand>
</feature>
<feature type="active site" description="Proton acceptor" evidence="8">
    <location>
        <position position="195"/>
    </location>
</feature>